<dbReference type="KEGG" id="ttf:THTE_1446"/>
<keyword evidence="2" id="KW-1185">Reference proteome</keyword>
<protein>
    <recommendedName>
        <fullName evidence="3">Right handed beta helix domain-containing protein</fullName>
    </recommendedName>
</protein>
<dbReference type="Gene3D" id="2.160.20.10">
    <property type="entry name" value="Single-stranded right-handed beta-helix, Pectin lyase-like"/>
    <property type="match status" value="1"/>
</dbReference>
<dbReference type="Proteomes" id="UP000215086">
    <property type="component" value="Chromosome"/>
</dbReference>
<reference evidence="1 2" key="1">
    <citation type="journal article" name="Front. Microbiol.">
        <title>Sugar Metabolism of the First Thermophilic Planctomycete Thermogutta terrifontis: Comparative Genomic and Transcriptomic Approaches.</title>
        <authorList>
            <person name="Elcheninov A.G."/>
            <person name="Menzel P."/>
            <person name="Gudbergsdottir S.R."/>
            <person name="Slesarev A.I."/>
            <person name="Kadnikov V.V."/>
            <person name="Krogh A."/>
            <person name="Bonch-Osmolovskaya E.A."/>
            <person name="Peng X."/>
            <person name="Kublanov I.V."/>
        </authorList>
    </citation>
    <scope>NUCLEOTIDE SEQUENCE [LARGE SCALE GENOMIC DNA]</scope>
    <source>
        <strain evidence="1 2">R1</strain>
    </source>
</reference>
<evidence type="ECO:0000313" key="2">
    <source>
        <dbReference type="Proteomes" id="UP000215086"/>
    </source>
</evidence>
<dbReference type="AlphaFoldDB" id="A0A286RDK3"/>
<gene>
    <name evidence="1" type="ORF">THTE_1446</name>
</gene>
<evidence type="ECO:0008006" key="3">
    <source>
        <dbReference type="Google" id="ProtNLM"/>
    </source>
</evidence>
<dbReference type="SUPFAM" id="SSF51126">
    <property type="entry name" value="Pectin lyase-like"/>
    <property type="match status" value="1"/>
</dbReference>
<dbReference type="InterPro" id="IPR012334">
    <property type="entry name" value="Pectin_lyas_fold"/>
</dbReference>
<organism evidence="1 2">
    <name type="scientific">Thermogutta terrifontis</name>
    <dbReference type="NCBI Taxonomy" id="1331910"/>
    <lineage>
        <taxon>Bacteria</taxon>
        <taxon>Pseudomonadati</taxon>
        <taxon>Planctomycetota</taxon>
        <taxon>Planctomycetia</taxon>
        <taxon>Pirellulales</taxon>
        <taxon>Thermoguttaceae</taxon>
        <taxon>Thermogutta</taxon>
    </lineage>
</organism>
<dbReference type="EMBL" id="CP018477">
    <property type="protein sequence ID" value="ASV74048.1"/>
    <property type="molecule type" value="Genomic_DNA"/>
</dbReference>
<dbReference type="InterPro" id="IPR011050">
    <property type="entry name" value="Pectin_lyase_fold/virulence"/>
</dbReference>
<evidence type="ECO:0000313" key="1">
    <source>
        <dbReference type="EMBL" id="ASV74048.1"/>
    </source>
</evidence>
<accession>A0A286RDK3</accession>
<name>A0A286RDK3_9BACT</name>
<proteinExistence type="predicted"/>
<dbReference type="OrthoDB" id="252131at2"/>
<sequence>MQPTNKRTAWVCTLVAIGVLGGLGVERVPARDWYVAVDGRPQNSGTRESPWDLESALGGRQKIEPGDTLWISGGTYRFPDRSLNSPGFTVRLTGEPNRPIHVRAVRGERVTIDGGLSVVSPSDYVWIWDLEILVSENFTMSRELDEPGSHPQSYGRPWGGLNIHAGKGCKYINLVIHDNAQGVSFWRGATDSELHGCIIFDNGWKAPDRGHGHAIYTQNENGVKIISDCIMTGGFGYTMHAYGSERAFVDHYLVQGNIAYNGGTFLIGGGRPSRDIRVLENFFYNVNLQLGYSAPFNEDCEVRNNILVNGSLAINRFRQVIQEGNLIIPPGAPRPNEPARVVLRRNRYDPTRAHVLVFNWKKNPTVDVSLDGFATPGMIYRFMEPRDVYGRPVLEGRYTGQPVQVPMQGEFGVWVVFVQQP</sequence>
<dbReference type="RefSeq" id="WP_095414486.1">
    <property type="nucleotide sequence ID" value="NZ_CP018477.1"/>
</dbReference>